<keyword evidence="3" id="KW-1185">Reference proteome</keyword>
<evidence type="ECO:0000313" key="3">
    <source>
        <dbReference type="Proteomes" id="UP000245119"/>
    </source>
</evidence>
<organism evidence="2 3">
    <name type="scientific">Pomacea canaliculata</name>
    <name type="common">Golden apple snail</name>
    <dbReference type="NCBI Taxonomy" id="400727"/>
    <lineage>
        <taxon>Eukaryota</taxon>
        <taxon>Metazoa</taxon>
        <taxon>Spiralia</taxon>
        <taxon>Lophotrochozoa</taxon>
        <taxon>Mollusca</taxon>
        <taxon>Gastropoda</taxon>
        <taxon>Caenogastropoda</taxon>
        <taxon>Architaenioglossa</taxon>
        <taxon>Ampullarioidea</taxon>
        <taxon>Ampullariidae</taxon>
        <taxon>Pomacea</taxon>
    </lineage>
</organism>
<evidence type="ECO:0000256" key="1">
    <source>
        <dbReference type="SAM" id="MobiDB-lite"/>
    </source>
</evidence>
<comment type="caution">
    <text evidence="2">The sequence shown here is derived from an EMBL/GenBank/DDBJ whole genome shotgun (WGS) entry which is preliminary data.</text>
</comment>
<protein>
    <submittedName>
        <fullName evidence="2">Uncharacterized protein</fullName>
    </submittedName>
</protein>
<reference evidence="2 3" key="1">
    <citation type="submission" date="2018-04" db="EMBL/GenBank/DDBJ databases">
        <title>The genome of golden apple snail Pomacea canaliculata provides insight into stress tolerance and invasive adaptation.</title>
        <authorList>
            <person name="Liu C."/>
            <person name="Liu B."/>
            <person name="Ren Y."/>
            <person name="Zhang Y."/>
            <person name="Wang H."/>
            <person name="Li S."/>
            <person name="Jiang F."/>
            <person name="Yin L."/>
            <person name="Zhang G."/>
            <person name="Qian W."/>
            <person name="Fan W."/>
        </authorList>
    </citation>
    <scope>NUCLEOTIDE SEQUENCE [LARGE SCALE GENOMIC DNA]</scope>
    <source>
        <strain evidence="2">SZHN2017</strain>
        <tissue evidence="2">Muscle</tissue>
    </source>
</reference>
<gene>
    <name evidence="2" type="ORF">C0Q70_01507</name>
</gene>
<name>A0A2T7PZN6_POMCA</name>
<evidence type="ECO:0000313" key="2">
    <source>
        <dbReference type="EMBL" id="PVD38882.1"/>
    </source>
</evidence>
<accession>A0A2T7PZN6</accession>
<feature type="region of interest" description="Disordered" evidence="1">
    <location>
        <begin position="52"/>
        <end position="81"/>
    </location>
</feature>
<feature type="compositionally biased region" description="Polar residues" evidence="1">
    <location>
        <begin position="52"/>
        <end position="67"/>
    </location>
</feature>
<dbReference type="EMBL" id="PZQS01000001">
    <property type="protein sequence ID" value="PVD38882.1"/>
    <property type="molecule type" value="Genomic_DNA"/>
</dbReference>
<sequence>MRRPKASIDIADIAAHNGPQRHYLRHRQTLRTVGETSTQSSKVVSTHTSLTDSRHAQQQLSGQQISHLQLLHPENTKSERF</sequence>
<dbReference type="Proteomes" id="UP000245119">
    <property type="component" value="Linkage Group LG1"/>
</dbReference>
<dbReference type="AlphaFoldDB" id="A0A2T7PZN6"/>
<proteinExistence type="predicted"/>